<reference evidence="2" key="1">
    <citation type="submission" date="2016-10" db="EMBL/GenBank/DDBJ databases">
        <authorList>
            <person name="Varghese N."/>
            <person name="Submissions S."/>
        </authorList>
    </citation>
    <scope>NUCLEOTIDE SEQUENCE [LARGE SCALE GENOMIC DNA]</scope>
    <source>
        <strain evidence="2">DSM 24729</strain>
    </source>
</reference>
<protein>
    <submittedName>
        <fullName evidence="1">Uncharacterized protein</fullName>
    </submittedName>
</protein>
<evidence type="ECO:0000313" key="1">
    <source>
        <dbReference type="EMBL" id="SDE84055.1"/>
    </source>
</evidence>
<dbReference type="InterPro" id="IPR046153">
    <property type="entry name" value="DUF6155"/>
</dbReference>
<name>A0A1G7G7L4_9FLAO</name>
<accession>A0A1G7G7L4</accession>
<dbReference type="EMBL" id="FNBD01000004">
    <property type="protein sequence ID" value="SDE84055.1"/>
    <property type="molecule type" value="Genomic_DNA"/>
</dbReference>
<dbReference type="Proteomes" id="UP000182114">
    <property type="component" value="Unassembled WGS sequence"/>
</dbReference>
<evidence type="ECO:0000313" key="2">
    <source>
        <dbReference type="Proteomes" id="UP000182114"/>
    </source>
</evidence>
<keyword evidence="2" id="KW-1185">Reference proteome</keyword>
<dbReference type="AlphaFoldDB" id="A0A1G7G7L4"/>
<organism evidence="1 2">
    <name type="scientific">Cellulophaga baltica</name>
    <dbReference type="NCBI Taxonomy" id="76594"/>
    <lineage>
        <taxon>Bacteria</taxon>
        <taxon>Pseudomonadati</taxon>
        <taxon>Bacteroidota</taxon>
        <taxon>Flavobacteriia</taxon>
        <taxon>Flavobacteriales</taxon>
        <taxon>Flavobacteriaceae</taxon>
        <taxon>Cellulophaga</taxon>
    </lineage>
</organism>
<dbReference type="Pfam" id="PF19652">
    <property type="entry name" value="DUF6155"/>
    <property type="match status" value="1"/>
</dbReference>
<dbReference type="eggNOG" id="ENOG502ZCID">
    <property type="taxonomic scope" value="Bacteria"/>
</dbReference>
<sequence>MKACLHCFCSLYLWGMSKTALKKFVSEAPKKELEAQLVDLYERFPVVKEYYDFTFNPKEDKLIQAAKIKISNEYFPVRRKRARARRSIAQKFIKHYLKLGVEAHLLADLMLYNLEIAQSFSSEKNVADTFYKSMLNSFDQAVVYISQENLLQDFNKRIATIYNTVEEQHWPNLEEFSRVLDKIDT</sequence>
<proteinExistence type="predicted"/>
<gene>
    <name evidence="1" type="ORF">SAMN04487992_104180</name>
</gene>